<dbReference type="InterPro" id="IPR000907">
    <property type="entry name" value="LipOase"/>
</dbReference>
<keyword evidence="11 15" id="KW-0408">Iron</keyword>
<dbReference type="GO" id="GO:0016702">
    <property type="term" value="F:oxidoreductase activity, acting on single donors with incorporation of molecular oxygen, incorporation of two atoms of oxygen"/>
    <property type="evidence" value="ECO:0007669"/>
    <property type="project" value="InterPro"/>
</dbReference>
<feature type="compositionally biased region" description="Basic and acidic residues" evidence="17">
    <location>
        <begin position="269"/>
        <end position="285"/>
    </location>
</feature>
<evidence type="ECO:0000256" key="6">
    <source>
        <dbReference type="ARBA" id="ARBA00022723"/>
    </source>
</evidence>
<evidence type="ECO:0000256" key="10">
    <source>
        <dbReference type="ARBA" id="ARBA00023002"/>
    </source>
</evidence>
<dbReference type="Gene3D" id="2.60.60.20">
    <property type="entry name" value="PLAT/LH2 domain"/>
    <property type="match status" value="1"/>
</dbReference>
<dbReference type="PANTHER" id="PTHR11771">
    <property type="entry name" value="LIPOXYGENASE"/>
    <property type="match status" value="1"/>
</dbReference>
<dbReference type="InterPro" id="IPR020834">
    <property type="entry name" value="LipOase_CS"/>
</dbReference>
<evidence type="ECO:0000256" key="16">
    <source>
        <dbReference type="RuleBase" id="RU003975"/>
    </source>
</evidence>
<evidence type="ECO:0000256" key="17">
    <source>
        <dbReference type="SAM" id="MobiDB-lite"/>
    </source>
</evidence>
<evidence type="ECO:0000256" key="7">
    <source>
        <dbReference type="ARBA" id="ARBA00022767"/>
    </source>
</evidence>
<evidence type="ECO:0000256" key="4">
    <source>
        <dbReference type="ARBA" id="ARBA00022490"/>
    </source>
</evidence>
<comment type="subcellular location">
    <subcellularLocation>
        <location evidence="2">Cytoplasm</location>
    </subcellularLocation>
</comment>
<name>A0A4D6L4F1_VIGUN</name>
<keyword evidence="8" id="KW-0276">Fatty acid metabolism</keyword>
<dbReference type="PRINTS" id="PR00087">
    <property type="entry name" value="LIPOXYGENASE"/>
</dbReference>
<keyword evidence="6 15" id="KW-0479">Metal-binding</keyword>
<dbReference type="InterPro" id="IPR027433">
    <property type="entry name" value="Lipoxygenase_dom_3"/>
</dbReference>
<organism evidence="20 21">
    <name type="scientific">Vigna unguiculata</name>
    <name type="common">Cowpea</name>
    <dbReference type="NCBI Taxonomy" id="3917"/>
    <lineage>
        <taxon>Eukaryota</taxon>
        <taxon>Viridiplantae</taxon>
        <taxon>Streptophyta</taxon>
        <taxon>Embryophyta</taxon>
        <taxon>Tracheophyta</taxon>
        <taxon>Spermatophyta</taxon>
        <taxon>Magnoliopsida</taxon>
        <taxon>eudicotyledons</taxon>
        <taxon>Gunneridae</taxon>
        <taxon>Pentapetalae</taxon>
        <taxon>rosids</taxon>
        <taxon>fabids</taxon>
        <taxon>Fabales</taxon>
        <taxon>Fabaceae</taxon>
        <taxon>Papilionoideae</taxon>
        <taxon>50 kb inversion clade</taxon>
        <taxon>NPAAA clade</taxon>
        <taxon>indigoferoid/millettioid clade</taxon>
        <taxon>Phaseoleae</taxon>
        <taxon>Vigna</taxon>
    </lineage>
</organism>
<feature type="region of interest" description="Disordered" evidence="17">
    <location>
        <begin position="33"/>
        <end position="76"/>
    </location>
</feature>
<comment type="pathway">
    <text evidence="16">Lipid metabolism; oxylipin biosynthesis.</text>
</comment>
<keyword evidence="5 16" id="KW-0444">Lipid biosynthesis</keyword>
<feature type="compositionally biased region" description="Polar residues" evidence="17">
    <location>
        <begin position="49"/>
        <end position="58"/>
    </location>
</feature>
<dbReference type="GO" id="GO:0005506">
    <property type="term" value="F:iron ion binding"/>
    <property type="evidence" value="ECO:0007669"/>
    <property type="project" value="UniProtKB-ARBA"/>
</dbReference>
<feature type="domain" description="Lipoxygenase" evidence="19">
    <location>
        <begin position="220"/>
        <end position="916"/>
    </location>
</feature>
<sequence length="916" mass="103385">MLPLKPLHSNFSLRPSPPQVALNRLRSIQFPPSARRSVQVQATVGGGDQSQTMTTTSLDSKEMREKKGPMEPSSGVDEGLKVRAVVTIKKKMKEKIGEKLGDQWEYLVNGVGQGIKIQLISHDIDPVTNSGKSVQSYVKGWIPKPSNVSYIVEYTADFSVPSEFGCPGAVLITNLHGKEFYLVEIIVHGFRGGPVFFPANTWIHSRNDNPESRIIFNNQAYLPSQTPAGIKDLRREDLLSVRGNQQGLRKQHERIYDYDTYNDLGNPDKDEELARPVLGGHERPYPRRCRTGRPPTLSDPLSESRIEKPHPVYVPRDETFEEIKQNTFSAGRLKALFHNLLPSLAATLSSSDIPFKCFSDIDKLYIEGVLLRDEESKGVVENLLVGKMMKRVLSAGERLLKYEIPSVIKGDKFSWLRDNEFARQTLAGVNPVNIELLKEFPIRSNLDPALYGPPESAITKELLEQELSGMSLEQAIEEKRLFILDYHDMLLPFIKKMNALPGRKAYASRTILFYTKAGILRPIAIELSLPKTHSSPENKRVYTEGHDATTHWIWKLAKAHVCSNDAGVHQLVNHWLRTHACMEPYIIATHRQLSSMHPIYKLLHPHMRYTLEINALARQNLINGGGIIEASFSPGKYAMELSSAAYKNLWRFDMESLPADLIRRGMAVEDPSMPCGVKLVIEDYPYAADGLLIWSAIKEWVESYVGHFYSESNSVTSDVELQAWWSEIKLKGHCDKKDEPWWPKLDTQQDLSGILTTMIWVASGQHAAINFGQYPFGGYVPNRPTLVRKLIPQENDPEFDKFIQNPQLVFLSSLPTQLQATKVMAVQDTLSTHSPDEEYLGQLNPLHNHWINDHQILQLFNKFSAKLEEIEEIINARNKDTRLKNRSGAGVPPYELLLRSSGPGVTGRGIPNSISI</sequence>
<dbReference type="PRINTS" id="PR00468">
    <property type="entry name" value="PLTLPOXGNASE"/>
</dbReference>
<comment type="similarity">
    <text evidence="3 15">Belongs to the lipoxygenase family.</text>
</comment>
<dbReference type="Gene3D" id="4.10.372.10">
    <property type="entry name" value="Lipoxygenase-1, Domain 3"/>
    <property type="match status" value="1"/>
</dbReference>
<dbReference type="Proteomes" id="UP000501690">
    <property type="component" value="Linkage Group LG2"/>
</dbReference>
<evidence type="ECO:0000259" key="18">
    <source>
        <dbReference type="PROSITE" id="PS50095"/>
    </source>
</evidence>
<dbReference type="FunFam" id="4.10.375.10:FF:000001">
    <property type="entry name" value="Lipoxygenase"/>
    <property type="match status" value="1"/>
</dbReference>
<evidence type="ECO:0000256" key="13">
    <source>
        <dbReference type="ARBA" id="ARBA00023160"/>
    </source>
</evidence>
<keyword evidence="10 15" id="KW-0560">Oxidoreductase</keyword>
<dbReference type="InterPro" id="IPR001024">
    <property type="entry name" value="PLAT/LH2_dom"/>
</dbReference>
<evidence type="ECO:0000256" key="1">
    <source>
        <dbReference type="ARBA" id="ARBA00001962"/>
    </source>
</evidence>
<dbReference type="UniPathway" id="UPA00382"/>
<dbReference type="Pfam" id="PF00305">
    <property type="entry name" value="Lipoxygenase"/>
    <property type="match status" value="1"/>
</dbReference>
<dbReference type="PROSITE" id="PS00711">
    <property type="entry name" value="LIPOXYGENASE_1"/>
    <property type="match status" value="1"/>
</dbReference>
<evidence type="ECO:0000256" key="14">
    <source>
        <dbReference type="PROSITE-ProRule" id="PRU00152"/>
    </source>
</evidence>
<dbReference type="InterPro" id="IPR020833">
    <property type="entry name" value="LipOase_Fe_BS"/>
</dbReference>
<evidence type="ECO:0000256" key="2">
    <source>
        <dbReference type="ARBA" id="ARBA00004496"/>
    </source>
</evidence>
<dbReference type="AlphaFoldDB" id="A0A4D6L4F1"/>
<comment type="cofactor">
    <cofactor evidence="1 15">
        <name>Fe cation</name>
        <dbReference type="ChEBI" id="CHEBI:24875"/>
    </cofactor>
</comment>
<dbReference type="SUPFAM" id="SSF48484">
    <property type="entry name" value="Lipoxigenase"/>
    <property type="match status" value="1"/>
</dbReference>
<evidence type="ECO:0000256" key="3">
    <source>
        <dbReference type="ARBA" id="ARBA00009419"/>
    </source>
</evidence>
<comment type="caution">
    <text evidence="14">Lacks conserved residue(s) required for the propagation of feature annotation.</text>
</comment>
<dbReference type="SUPFAM" id="SSF49723">
    <property type="entry name" value="Lipase/lipooxygenase domain (PLAT/LH2 domain)"/>
    <property type="match status" value="1"/>
</dbReference>
<keyword evidence="21" id="KW-1185">Reference proteome</keyword>
<evidence type="ECO:0000256" key="15">
    <source>
        <dbReference type="RuleBase" id="RU003974"/>
    </source>
</evidence>
<dbReference type="SMART" id="SM00308">
    <property type="entry name" value="LH2"/>
    <property type="match status" value="1"/>
</dbReference>
<dbReference type="InterPro" id="IPR036226">
    <property type="entry name" value="LipOase_C_sf"/>
</dbReference>
<evidence type="ECO:0000256" key="12">
    <source>
        <dbReference type="ARBA" id="ARBA00023098"/>
    </source>
</evidence>
<evidence type="ECO:0000313" key="20">
    <source>
        <dbReference type="EMBL" id="QCD83391.1"/>
    </source>
</evidence>
<dbReference type="EC" id="1.13.11.-" evidence="16"/>
<evidence type="ECO:0000259" key="19">
    <source>
        <dbReference type="PROSITE" id="PS51393"/>
    </source>
</evidence>
<evidence type="ECO:0000313" key="21">
    <source>
        <dbReference type="Proteomes" id="UP000501690"/>
    </source>
</evidence>
<dbReference type="Gramene" id="Vigun03g169600.1.v1.2">
    <property type="protein sequence ID" value="Vigun03g169600.1.v1.2"/>
    <property type="gene ID" value="Vigun03g169600.v1.2"/>
</dbReference>
<evidence type="ECO:0000256" key="8">
    <source>
        <dbReference type="ARBA" id="ARBA00022832"/>
    </source>
</evidence>
<dbReference type="GO" id="GO:0031408">
    <property type="term" value="P:oxylipin biosynthetic process"/>
    <property type="evidence" value="ECO:0007669"/>
    <property type="project" value="UniProtKB-UniRule"/>
</dbReference>
<proteinExistence type="inferred from homology"/>
<feature type="compositionally biased region" description="Basic and acidic residues" evidence="17">
    <location>
        <begin position="59"/>
        <end position="69"/>
    </location>
</feature>
<dbReference type="InterPro" id="IPR001246">
    <property type="entry name" value="LipOase_plant"/>
</dbReference>
<evidence type="ECO:0000256" key="9">
    <source>
        <dbReference type="ARBA" id="ARBA00022964"/>
    </source>
</evidence>
<dbReference type="Pfam" id="PF01477">
    <property type="entry name" value="PLAT"/>
    <property type="match status" value="1"/>
</dbReference>
<dbReference type="EMBL" id="CP039346">
    <property type="protein sequence ID" value="QCD83391.1"/>
    <property type="molecule type" value="Genomic_DNA"/>
</dbReference>
<dbReference type="InterPro" id="IPR013819">
    <property type="entry name" value="LipOase_C"/>
</dbReference>
<keyword evidence="13 16" id="KW-0275">Fatty acid biosynthesis</keyword>
<evidence type="ECO:0000256" key="11">
    <source>
        <dbReference type="ARBA" id="ARBA00023004"/>
    </source>
</evidence>
<dbReference type="OrthoDB" id="407298at2759"/>
<keyword evidence="4" id="KW-0963">Cytoplasm</keyword>
<dbReference type="PROSITE" id="PS00081">
    <property type="entry name" value="LIPOXYGENASE_2"/>
    <property type="match status" value="1"/>
</dbReference>
<dbReference type="Gene3D" id="3.10.450.60">
    <property type="match status" value="1"/>
</dbReference>
<dbReference type="Gene3D" id="1.20.245.10">
    <property type="entry name" value="Lipoxygenase-1, Domain 5"/>
    <property type="match status" value="1"/>
</dbReference>
<dbReference type="FunFam" id="1.20.245.10:FF:000002">
    <property type="entry name" value="Lipoxygenase"/>
    <property type="match status" value="1"/>
</dbReference>
<dbReference type="GO" id="GO:0034440">
    <property type="term" value="P:lipid oxidation"/>
    <property type="evidence" value="ECO:0007669"/>
    <property type="project" value="InterPro"/>
</dbReference>
<feature type="domain" description="PLAT" evidence="18">
    <location>
        <begin position="92"/>
        <end position="217"/>
    </location>
</feature>
<evidence type="ECO:0000256" key="5">
    <source>
        <dbReference type="ARBA" id="ARBA00022516"/>
    </source>
</evidence>
<keyword evidence="9 15" id="KW-0223">Dioxygenase</keyword>
<dbReference type="PROSITE" id="PS50095">
    <property type="entry name" value="PLAT"/>
    <property type="match status" value="1"/>
</dbReference>
<keyword evidence="7 16" id="KW-0925">Oxylipin biosynthesis</keyword>
<keyword evidence="12" id="KW-0443">Lipid metabolism</keyword>
<protein>
    <recommendedName>
        <fullName evidence="16">Lipoxygenase</fullName>
        <ecNumber evidence="16">1.13.11.-</ecNumber>
    </recommendedName>
</protein>
<dbReference type="GO" id="GO:0005737">
    <property type="term" value="C:cytoplasm"/>
    <property type="evidence" value="ECO:0007669"/>
    <property type="project" value="UniProtKB-SubCell"/>
</dbReference>
<gene>
    <name evidence="20" type="ORF">DEO72_LG2g3735</name>
</gene>
<reference evidence="20 21" key="1">
    <citation type="submission" date="2019-04" db="EMBL/GenBank/DDBJ databases">
        <title>An improved genome assembly and genetic linkage map for asparagus bean, Vigna unguiculata ssp. sesquipedialis.</title>
        <authorList>
            <person name="Xia Q."/>
            <person name="Zhang R."/>
            <person name="Dong Y."/>
        </authorList>
    </citation>
    <scope>NUCLEOTIDE SEQUENCE [LARGE SCALE GENOMIC DNA]</scope>
    <source>
        <tissue evidence="20">Leaf</tissue>
    </source>
</reference>
<dbReference type="GO" id="GO:0006633">
    <property type="term" value="P:fatty acid biosynthetic process"/>
    <property type="evidence" value="ECO:0007669"/>
    <property type="project" value="UniProtKB-KW"/>
</dbReference>
<dbReference type="FunFam" id="3.10.450.60:FF:000002">
    <property type="entry name" value="Lipoxygenase"/>
    <property type="match status" value="1"/>
</dbReference>
<feature type="region of interest" description="Disordered" evidence="17">
    <location>
        <begin position="269"/>
        <end position="304"/>
    </location>
</feature>
<comment type="function">
    <text evidence="16">Plant lipoxygenase may be involved in a number of diverse aspects of plant physiology including growth and development, pest resistance, and senescence or responses to wounding.</text>
</comment>
<dbReference type="InterPro" id="IPR036392">
    <property type="entry name" value="PLAT/LH2_dom_sf"/>
</dbReference>
<dbReference type="PROSITE" id="PS51393">
    <property type="entry name" value="LIPOXYGENASE_3"/>
    <property type="match status" value="1"/>
</dbReference>
<dbReference type="Gene3D" id="4.10.375.10">
    <property type="entry name" value="Lipoxygenase-1, Domain 2"/>
    <property type="match status" value="1"/>
</dbReference>
<accession>A0A4D6L4F1</accession>